<evidence type="ECO:0000313" key="2">
    <source>
        <dbReference type="EMBL" id="EGO23798.1"/>
    </source>
</evidence>
<feature type="region of interest" description="Disordered" evidence="1">
    <location>
        <begin position="66"/>
        <end position="108"/>
    </location>
</feature>
<feature type="compositionally biased region" description="Low complexity" evidence="1">
    <location>
        <begin position="40"/>
        <end position="52"/>
    </location>
</feature>
<dbReference type="RefSeq" id="XP_007319560.1">
    <property type="nucleotide sequence ID" value="XM_007319498.1"/>
</dbReference>
<feature type="compositionally biased region" description="Basic and acidic residues" evidence="1">
    <location>
        <begin position="132"/>
        <end position="141"/>
    </location>
</feature>
<protein>
    <submittedName>
        <fullName evidence="2">Uncharacterized protein</fullName>
    </submittedName>
</protein>
<feature type="compositionally biased region" description="Polar residues" evidence="1">
    <location>
        <begin position="14"/>
        <end position="36"/>
    </location>
</feature>
<feature type="compositionally biased region" description="Low complexity" evidence="1">
    <location>
        <begin position="66"/>
        <end position="81"/>
    </location>
</feature>
<accession>F8NYX7</accession>
<proteinExistence type="predicted"/>
<name>F8NYX7_SERL9</name>
<dbReference type="HOGENOM" id="CLU_853013_0_0_1"/>
<dbReference type="AlphaFoldDB" id="F8NYX7"/>
<dbReference type="EMBL" id="GL945435">
    <property type="protein sequence ID" value="EGO23798.1"/>
    <property type="molecule type" value="Genomic_DNA"/>
</dbReference>
<dbReference type="Proteomes" id="UP000008064">
    <property type="component" value="Unassembled WGS sequence"/>
</dbReference>
<feature type="compositionally biased region" description="Polar residues" evidence="1">
    <location>
        <begin position="82"/>
        <end position="97"/>
    </location>
</feature>
<organism>
    <name type="scientific">Serpula lacrymans var. lacrymans (strain S7.9)</name>
    <name type="common">Dry rot fungus</name>
    <dbReference type="NCBI Taxonomy" id="578457"/>
    <lineage>
        <taxon>Eukaryota</taxon>
        <taxon>Fungi</taxon>
        <taxon>Dikarya</taxon>
        <taxon>Basidiomycota</taxon>
        <taxon>Agaricomycotina</taxon>
        <taxon>Agaricomycetes</taxon>
        <taxon>Agaricomycetidae</taxon>
        <taxon>Boletales</taxon>
        <taxon>Coniophorineae</taxon>
        <taxon>Serpulaceae</taxon>
        <taxon>Serpula</taxon>
    </lineage>
</organism>
<reference evidence="2" key="1">
    <citation type="submission" date="2011-04" db="EMBL/GenBank/DDBJ databases">
        <title>Evolution of plant cell wall degrading machinery underlies the functional diversity of forest fungi.</title>
        <authorList>
            <consortium name="US DOE Joint Genome Institute (JGI-PGF)"/>
            <person name="Eastwood D.C."/>
            <person name="Floudas D."/>
            <person name="Binder M."/>
            <person name="Majcherczyk A."/>
            <person name="Schneider P."/>
            <person name="Aerts A."/>
            <person name="Asiegbu F.O."/>
            <person name="Baker S.E."/>
            <person name="Barry K."/>
            <person name="Bendiksby M."/>
            <person name="Blumentritt M."/>
            <person name="Coutinho P.M."/>
            <person name="Cullen D."/>
            <person name="Cullen D."/>
            <person name="Gathman A."/>
            <person name="Goodell B."/>
            <person name="Henrissat B."/>
            <person name="Ihrmark K."/>
            <person name="Kauserud H."/>
            <person name="Kohler A."/>
            <person name="LaButti K."/>
            <person name="Lapidus A."/>
            <person name="Lavin J.L."/>
            <person name="Lee Y.-H."/>
            <person name="Lindquist E."/>
            <person name="Lilly W."/>
            <person name="Lucas S."/>
            <person name="Morin E."/>
            <person name="Murat C."/>
            <person name="Oguiza J.A."/>
            <person name="Park J."/>
            <person name="Pisabarro A.G."/>
            <person name="Riley R."/>
            <person name="Rosling A."/>
            <person name="Salamov A."/>
            <person name="Schmidt O."/>
            <person name="Schmutz J."/>
            <person name="Skrede I."/>
            <person name="Stenlid J."/>
            <person name="Wiebenga A."/>
            <person name="Xie X."/>
            <person name="Kues U."/>
            <person name="Hibbett D.S."/>
            <person name="Hoffmeister D."/>
            <person name="Hogberg N."/>
            <person name="Martin F."/>
            <person name="Grigoriev I.V."/>
            <person name="Watkinson S.C."/>
        </authorList>
    </citation>
    <scope>NUCLEOTIDE SEQUENCE</scope>
    <source>
        <strain evidence="2">S7.9</strain>
    </source>
</reference>
<feature type="region of interest" description="Disordered" evidence="1">
    <location>
        <begin position="1"/>
        <end position="52"/>
    </location>
</feature>
<feature type="region of interest" description="Disordered" evidence="1">
    <location>
        <begin position="126"/>
        <end position="166"/>
    </location>
</feature>
<evidence type="ECO:0000256" key="1">
    <source>
        <dbReference type="SAM" id="MobiDB-lite"/>
    </source>
</evidence>
<dbReference type="OrthoDB" id="3262135at2759"/>
<dbReference type="KEGG" id="sla:SERLADRAFT_416141"/>
<dbReference type="GeneID" id="18813449"/>
<gene>
    <name evidence="2" type="ORF">SERLADRAFT_416141</name>
</gene>
<sequence>MAQYLTRPRPKYQSPRNRATDRQNQNHLSPSSQQSDWIFPRPSSAPSSPTLATELSESVALSLGSESLSSSGFDGVSHSPSPNYTPENRTPTENIQGLGSEPDNDSDELEWEWDWSTELDNESDFLMSPLEDSGRFDDRHPPALRNPHFPRLSHRRPSGENKTPYTYSTSMEKACRALGNRTSQSEHSIDTLVLHPRTSDYNEQLPLLSLIASILFVDKSTVHLITVPDARPILFPGVCLSPGAPSLDTRDSESFGMHGASKLLMDHSATPLLKEEFTMPYQEEHVVQDSEFSIGNVFLPGLWDLVSGVWTSGEKTWLKIWRPYTS</sequence>